<sequence>MADLAQLPRSVRGAVLRARRPSPQRYMAFLSYSHQDSAIADWLHETLEEFRVPPQLVGRLTDQGPVPKKLSPIFRDRQELAAAADLSDEIEDAIACSRFMIVLCSPAAAKSRWIEEEIGCFKRVHREDRILAAIVDGEPFASEIPGREHEECFPEALRFHFDSRGRPTKQQAEPIAADLREHGDGRKMGMLKLAAGMLGVGLDDLAQREAQRRHRRLYAVTAASVAGMLFTSGLAYTAIDARDEARDQRREAEGLIEFMLGDLRQKLQPVGRLDVLDAVGVRALEYYEHQDKQSLTDDALAQRSKALTLMGEISASRGNLDGALRRYREALASTAESLRRAPDNPQRMFDHAQSVYFVGETARLRGDLKEAGARFREYRELADRMIATDPENPKWQLEGAYSSTNLGRVEFAQGRYAESAATFQRLVNAIDPLLAAQPANADYLNLLIEALGDYAGSLEAAGRLGDAIRQRERQLNLLAPYLAQDRPDAELRQKAMIVHMALSWMSYLKGETRPALDHAATAADIGRRLVELEPTNADWLGRSASTQLNQAQLLLLANRTAEAGAVATQGCDKSTALIARDPTVVAWRDLGRFCLRMRAGLALAAGSGGESLFIARQLLDAARADKVVLAKDRFALSQAQKLVGDILWRTGDRAGARAAWQAGLAAWPKGIAETPRQMAERGEMLRGIGERAEGMRIASQLGAMGYRQSLSNRARV</sequence>
<organism evidence="3 4">
    <name type="scientific">Sphingomonas caseinilyticus</name>
    <dbReference type="NCBI Taxonomy" id="2908205"/>
    <lineage>
        <taxon>Bacteria</taxon>
        <taxon>Pseudomonadati</taxon>
        <taxon>Pseudomonadota</taxon>
        <taxon>Alphaproteobacteria</taxon>
        <taxon>Sphingomonadales</taxon>
        <taxon>Sphingomonadaceae</taxon>
        <taxon>Sphingomonas</taxon>
    </lineage>
</organism>
<evidence type="ECO:0000313" key="3">
    <source>
        <dbReference type="EMBL" id="MCL6698716.1"/>
    </source>
</evidence>
<keyword evidence="1" id="KW-0812">Transmembrane</keyword>
<keyword evidence="1" id="KW-1133">Transmembrane helix</keyword>
<dbReference type="Pfam" id="PF13676">
    <property type="entry name" value="TIR_2"/>
    <property type="match status" value="1"/>
</dbReference>
<protein>
    <submittedName>
        <fullName evidence="3">TIR domain-containing protein</fullName>
    </submittedName>
</protein>
<evidence type="ECO:0000259" key="2">
    <source>
        <dbReference type="PROSITE" id="PS50104"/>
    </source>
</evidence>
<comment type="caution">
    <text evidence="3">The sequence shown here is derived from an EMBL/GenBank/DDBJ whole genome shotgun (WGS) entry which is preliminary data.</text>
</comment>
<keyword evidence="4" id="KW-1185">Reference proteome</keyword>
<accession>A0ABT0RV80</accession>
<dbReference type="SUPFAM" id="SSF48452">
    <property type="entry name" value="TPR-like"/>
    <property type="match status" value="1"/>
</dbReference>
<name>A0ABT0RV80_9SPHN</name>
<dbReference type="Gene3D" id="3.40.50.10140">
    <property type="entry name" value="Toll/interleukin-1 receptor homology (TIR) domain"/>
    <property type="match status" value="1"/>
</dbReference>
<evidence type="ECO:0000256" key="1">
    <source>
        <dbReference type="SAM" id="Phobius"/>
    </source>
</evidence>
<dbReference type="EMBL" id="JAMGBA010000002">
    <property type="protein sequence ID" value="MCL6698716.1"/>
    <property type="molecule type" value="Genomic_DNA"/>
</dbReference>
<dbReference type="RefSeq" id="WP_249904109.1">
    <property type="nucleotide sequence ID" value="NZ_JAMGBA010000002.1"/>
</dbReference>
<gene>
    <name evidence="3" type="ORF">LZ496_07980</name>
</gene>
<feature type="domain" description="TIR" evidence="2">
    <location>
        <begin position="24"/>
        <end position="183"/>
    </location>
</feature>
<evidence type="ECO:0000313" key="4">
    <source>
        <dbReference type="Proteomes" id="UP001203410"/>
    </source>
</evidence>
<dbReference type="Proteomes" id="UP001203410">
    <property type="component" value="Unassembled WGS sequence"/>
</dbReference>
<dbReference type="InterPro" id="IPR000157">
    <property type="entry name" value="TIR_dom"/>
</dbReference>
<keyword evidence="1" id="KW-0472">Membrane</keyword>
<dbReference type="InterPro" id="IPR035897">
    <property type="entry name" value="Toll_tir_struct_dom_sf"/>
</dbReference>
<dbReference type="Gene3D" id="1.25.40.10">
    <property type="entry name" value="Tetratricopeptide repeat domain"/>
    <property type="match status" value="1"/>
</dbReference>
<dbReference type="InterPro" id="IPR011990">
    <property type="entry name" value="TPR-like_helical_dom_sf"/>
</dbReference>
<feature type="transmembrane region" description="Helical" evidence="1">
    <location>
        <begin position="217"/>
        <end position="239"/>
    </location>
</feature>
<dbReference type="SUPFAM" id="SSF52200">
    <property type="entry name" value="Toll/Interleukin receptor TIR domain"/>
    <property type="match status" value="1"/>
</dbReference>
<dbReference type="PROSITE" id="PS50104">
    <property type="entry name" value="TIR"/>
    <property type="match status" value="1"/>
</dbReference>
<proteinExistence type="predicted"/>
<reference evidence="3 4" key="1">
    <citation type="submission" date="2022-05" db="EMBL/GenBank/DDBJ databases">
        <authorList>
            <person name="Jo J.-H."/>
            <person name="Im W.-T."/>
        </authorList>
    </citation>
    <scope>NUCLEOTIDE SEQUENCE [LARGE SCALE GENOMIC DNA]</scope>
    <source>
        <strain evidence="3 4">NSE70-1</strain>
    </source>
</reference>